<name>A0A328C3H0_9DELT</name>
<dbReference type="RefSeq" id="WP_111731295.1">
    <property type="nucleotide sequence ID" value="NZ_QHKO01000012.1"/>
</dbReference>
<dbReference type="AlphaFoldDB" id="A0A328C3H0"/>
<dbReference type="OrthoDB" id="5512599at2"/>
<gene>
    <name evidence="2" type="ORF">DL240_18025</name>
</gene>
<evidence type="ECO:0000256" key="1">
    <source>
        <dbReference type="SAM" id="Coils"/>
    </source>
</evidence>
<sequence length="185" mass="20706">MSIPTKFEPKTLRELPLDDDALQARLLELTTTVAALRQLYAKEPGPLNASHLGRALQQRSLALRLQERYDEARQNKDEAIAIWRELGRAKATFLCRLQRALIDHQQGAYARAAETLEALEAELDAGCAVYTDQLAEARARCYHALGRRSDALAQIARALQVRQQRGNPRHIEATLALRTIITEAG</sequence>
<proteinExistence type="predicted"/>
<comment type="caution">
    <text evidence="2">The sequence shown here is derived from an EMBL/GenBank/DDBJ whole genome shotgun (WGS) entry which is preliminary data.</text>
</comment>
<dbReference type="Proteomes" id="UP000249169">
    <property type="component" value="Unassembled WGS sequence"/>
</dbReference>
<dbReference type="Gene3D" id="1.25.40.10">
    <property type="entry name" value="Tetratricopeptide repeat domain"/>
    <property type="match status" value="1"/>
</dbReference>
<protein>
    <recommendedName>
        <fullName evidence="4">Tetratricopeptide repeat protein</fullName>
    </recommendedName>
</protein>
<accession>A0A328C3H0</accession>
<evidence type="ECO:0000313" key="3">
    <source>
        <dbReference type="Proteomes" id="UP000249169"/>
    </source>
</evidence>
<dbReference type="SUPFAM" id="SSF48452">
    <property type="entry name" value="TPR-like"/>
    <property type="match status" value="1"/>
</dbReference>
<keyword evidence="3" id="KW-1185">Reference proteome</keyword>
<keyword evidence="1" id="KW-0175">Coiled coil</keyword>
<dbReference type="EMBL" id="QHKO01000012">
    <property type="protein sequence ID" value="RAL20277.1"/>
    <property type="molecule type" value="Genomic_DNA"/>
</dbReference>
<evidence type="ECO:0000313" key="2">
    <source>
        <dbReference type="EMBL" id="RAL20277.1"/>
    </source>
</evidence>
<reference evidence="2 3" key="1">
    <citation type="submission" date="2018-05" db="EMBL/GenBank/DDBJ databases">
        <title>Lujinxingia marina gen. nov. sp. nov., a new facultative anaerobic member of the class Deltaproteobacteria, and proposal of Lujinxingaceae fam. nov.</title>
        <authorList>
            <person name="Li C.-M."/>
        </authorList>
    </citation>
    <scope>NUCLEOTIDE SEQUENCE [LARGE SCALE GENOMIC DNA]</scope>
    <source>
        <strain evidence="2 3">B210</strain>
    </source>
</reference>
<organism evidence="2 3">
    <name type="scientific">Lujinxingia litoralis</name>
    <dbReference type="NCBI Taxonomy" id="2211119"/>
    <lineage>
        <taxon>Bacteria</taxon>
        <taxon>Deltaproteobacteria</taxon>
        <taxon>Bradymonadales</taxon>
        <taxon>Lujinxingiaceae</taxon>
        <taxon>Lujinxingia</taxon>
    </lineage>
</organism>
<feature type="coiled-coil region" evidence="1">
    <location>
        <begin position="62"/>
        <end position="122"/>
    </location>
</feature>
<dbReference type="InterPro" id="IPR011990">
    <property type="entry name" value="TPR-like_helical_dom_sf"/>
</dbReference>
<evidence type="ECO:0008006" key="4">
    <source>
        <dbReference type="Google" id="ProtNLM"/>
    </source>
</evidence>